<accession>A0A1U7HSD1</accession>
<keyword evidence="2" id="KW-1185">Reference proteome</keyword>
<sequence>MKIRFHQEPTRGRQNKCLVCGCLYHLKTARASIYSNQGIEYGDICPDCLALGAQGIKSRLQTNIQRLREFADELESLSCEPVHLPGLEAEFSVYRNRMTS</sequence>
<dbReference type="STRING" id="247279.NIES1031_11880"/>
<dbReference type="EMBL" id="MRCC01000008">
    <property type="protein sequence ID" value="OKH26434.1"/>
    <property type="molecule type" value="Genomic_DNA"/>
</dbReference>
<evidence type="ECO:0000313" key="1">
    <source>
        <dbReference type="EMBL" id="OKH26434.1"/>
    </source>
</evidence>
<organism evidence="1 2">
    <name type="scientific">Chroogloeocystis siderophila 5.2 s.c.1</name>
    <dbReference type="NCBI Taxonomy" id="247279"/>
    <lineage>
        <taxon>Bacteria</taxon>
        <taxon>Bacillati</taxon>
        <taxon>Cyanobacteriota</taxon>
        <taxon>Cyanophyceae</taxon>
        <taxon>Oscillatoriophycideae</taxon>
        <taxon>Chroococcales</taxon>
        <taxon>Chroococcaceae</taxon>
        <taxon>Chroogloeocystis</taxon>
    </lineage>
</organism>
<dbReference type="Proteomes" id="UP000185984">
    <property type="component" value="Unassembled WGS sequence"/>
</dbReference>
<name>A0A1U7HSD1_9CHRO</name>
<gene>
    <name evidence="1" type="ORF">NIES1031_11880</name>
</gene>
<dbReference type="RefSeq" id="WP_015190211.1">
    <property type="nucleotide sequence ID" value="NZ_CAWMVK010000042.1"/>
</dbReference>
<comment type="caution">
    <text evidence="1">The sequence shown here is derived from an EMBL/GenBank/DDBJ whole genome shotgun (WGS) entry which is preliminary data.</text>
</comment>
<evidence type="ECO:0000313" key="2">
    <source>
        <dbReference type="Proteomes" id="UP000185984"/>
    </source>
</evidence>
<reference evidence="1 2" key="1">
    <citation type="submission" date="2016-11" db="EMBL/GenBank/DDBJ databases">
        <title>Draft Genome Sequences of Nine Cyanobacterial Strains from Diverse Habitats.</title>
        <authorList>
            <person name="Zhu T."/>
            <person name="Hou S."/>
            <person name="Lu X."/>
            <person name="Hess W.R."/>
        </authorList>
    </citation>
    <scope>NUCLEOTIDE SEQUENCE [LARGE SCALE GENOMIC DNA]</scope>
    <source>
        <strain evidence="1 2">5.2 s.c.1</strain>
    </source>
</reference>
<proteinExistence type="predicted"/>
<protein>
    <submittedName>
        <fullName evidence="1">Uncharacterized protein</fullName>
    </submittedName>
</protein>
<dbReference type="AlphaFoldDB" id="A0A1U7HSD1"/>